<feature type="transmembrane region" description="Helical" evidence="1">
    <location>
        <begin position="238"/>
        <end position="257"/>
    </location>
</feature>
<dbReference type="AlphaFoldDB" id="A0A4R1QPD2"/>
<evidence type="ECO:0000259" key="2">
    <source>
        <dbReference type="Pfam" id="PF02517"/>
    </source>
</evidence>
<feature type="domain" description="CAAX prenyl protease 2/Lysostaphin resistance protein A-like" evidence="2">
    <location>
        <begin position="147"/>
        <end position="253"/>
    </location>
</feature>
<keyword evidence="1" id="KW-0472">Membrane</keyword>
<accession>A0A4R1QPD2</accession>
<comment type="caution">
    <text evidence="3">The sequence shown here is derived from an EMBL/GenBank/DDBJ whole genome shotgun (WGS) entry which is preliminary data.</text>
</comment>
<dbReference type="Proteomes" id="UP000295718">
    <property type="component" value="Unassembled WGS sequence"/>
</dbReference>
<feature type="transmembrane region" description="Helical" evidence="1">
    <location>
        <begin position="177"/>
        <end position="196"/>
    </location>
</feature>
<keyword evidence="1" id="KW-0812">Transmembrane</keyword>
<dbReference type="OrthoDB" id="357883at2"/>
<protein>
    <recommendedName>
        <fullName evidence="2">CAAX prenyl protease 2/Lysostaphin resistance protein A-like domain-containing protein</fullName>
    </recommendedName>
</protein>
<feature type="transmembrane region" description="Helical" evidence="1">
    <location>
        <begin position="60"/>
        <end position="79"/>
    </location>
</feature>
<feature type="transmembrane region" description="Helical" evidence="1">
    <location>
        <begin position="91"/>
        <end position="108"/>
    </location>
</feature>
<feature type="transmembrane region" description="Helical" evidence="1">
    <location>
        <begin position="269"/>
        <end position="289"/>
    </location>
</feature>
<keyword evidence="1" id="KW-1133">Transmembrane helix</keyword>
<feature type="transmembrane region" description="Helical" evidence="1">
    <location>
        <begin position="208"/>
        <end position="231"/>
    </location>
</feature>
<keyword evidence="4" id="KW-1185">Reference proteome</keyword>
<proteinExistence type="predicted"/>
<evidence type="ECO:0000256" key="1">
    <source>
        <dbReference type="SAM" id="Phobius"/>
    </source>
</evidence>
<sequence length="300" mass="33864">MVFMMLCTLDEGEGMNTNMKTEKNRKPEVIIMATFIFCFVIRFFEALQLRFDETILNENFVHKLSGILALAIVLRLIHLTWKEIGFDFKRLYIPILLGLGLGTVRFIIGYGVEYAILSAQGANPSFSFFLSSFSVTGVNTTLPAYCIILFCIFNLINAVMEEGIFRGLFIKLAQRKYSFAISNTAAALLFGIWHIVMPIRSWLDGTMTFQTMILYSVGYIFLSGSIALMWGMLFEMSGVIWIGLADHFFNNAVINLLHISTDSGIDEMMIARTLIAQLFAFALIAVLYINQHNKAVTQVT</sequence>
<evidence type="ECO:0000313" key="4">
    <source>
        <dbReference type="Proteomes" id="UP000295718"/>
    </source>
</evidence>
<dbReference type="InterPro" id="IPR003675">
    <property type="entry name" value="Rce1/LyrA-like_dom"/>
</dbReference>
<organism evidence="3 4">
    <name type="scientific">Kineothrix alysoides</name>
    <dbReference type="NCBI Taxonomy" id="1469948"/>
    <lineage>
        <taxon>Bacteria</taxon>
        <taxon>Bacillati</taxon>
        <taxon>Bacillota</taxon>
        <taxon>Clostridia</taxon>
        <taxon>Lachnospirales</taxon>
        <taxon>Lachnospiraceae</taxon>
        <taxon>Kineothrix</taxon>
    </lineage>
</organism>
<dbReference type="EMBL" id="SLUO01000016">
    <property type="protein sequence ID" value="TCL55197.1"/>
    <property type="molecule type" value="Genomic_DNA"/>
</dbReference>
<dbReference type="GO" id="GO:0080120">
    <property type="term" value="P:CAAX-box protein maturation"/>
    <property type="evidence" value="ECO:0007669"/>
    <property type="project" value="UniProtKB-ARBA"/>
</dbReference>
<dbReference type="Pfam" id="PF02517">
    <property type="entry name" value="Rce1-like"/>
    <property type="match status" value="1"/>
</dbReference>
<feature type="transmembrane region" description="Helical" evidence="1">
    <location>
        <begin position="128"/>
        <end position="156"/>
    </location>
</feature>
<gene>
    <name evidence="3" type="ORF">EDD76_11637</name>
</gene>
<name>A0A4R1QPD2_9FIRM</name>
<evidence type="ECO:0000313" key="3">
    <source>
        <dbReference type="EMBL" id="TCL55197.1"/>
    </source>
</evidence>
<dbReference type="GO" id="GO:0004175">
    <property type="term" value="F:endopeptidase activity"/>
    <property type="evidence" value="ECO:0007669"/>
    <property type="project" value="UniProtKB-ARBA"/>
</dbReference>
<reference evidence="3 4" key="1">
    <citation type="submission" date="2019-03" db="EMBL/GenBank/DDBJ databases">
        <title>Genomic Encyclopedia of Type Strains, Phase IV (KMG-IV): sequencing the most valuable type-strain genomes for metagenomic binning, comparative biology and taxonomic classification.</title>
        <authorList>
            <person name="Goeker M."/>
        </authorList>
    </citation>
    <scope>NUCLEOTIDE SEQUENCE [LARGE SCALE GENOMIC DNA]</scope>
    <source>
        <strain evidence="3 4">DSM 100556</strain>
    </source>
</reference>
<dbReference type="STRING" id="1469948.GCA_000732725_03391"/>
<feature type="transmembrane region" description="Helical" evidence="1">
    <location>
        <begin position="29"/>
        <end position="48"/>
    </location>
</feature>